<reference evidence="1" key="1">
    <citation type="submission" date="2013-12" db="EMBL/GenBank/DDBJ databases">
        <title>The Genome Sequence of Aphanomyces astaci APO3.</title>
        <authorList>
            <consortium name="The Broad Institute Genomics Platform"/>
            <person name="Russ C."/>
            <person name="Tyler B."/>
            <person name="van West P."/>
            <person name="Dieguez-Uribeondo J."/>
            <person name="Young S.K."/>
            <person name="Zeng Q."/>
            <person name="Gargeya S."/>
            <person name="Fitzgerald M."/>
            <person name="Abouelleil A."/>
            <person name="Alvarado L."/>
            <person name="Chapman S.B."/>
            <person name="Gainer-Dewar J."/>
            <person name="Goldberg J."/>
            <person name="Griggs A."/>
            <person name="Gujja S."/>
            <person name="Hansen M."/>
            <person name="Howarth C."/>
            <person name="Imamovic A."/>
            <person name="Ireland A."/>
            <person name="Larimer J."/>
            <person name="McCowan C."/>
            <person name="Murphy C."/>
            <person name="Pearson M."/>
            <person name="Poon T.W."/>
            <person name="Priest M."/>
            <person name="Roberts A."/>
            <person name="Saif S."/>
            <person name="Shea T."/>
            <person name="Sykes S."/>
            <person name="Wortman J."/>
            <person name="Nusbaum C."/>
            <person name="Birren B."/>
        </authorList>
    </citation>
    <scope>NUCLEOTIDE SEQUENCE [LARGE SCALE GENOMIC DNA]</scope>
    <source>
        <strain evidence="1">APO3</strain>
    </source>
</reference>
<dbReference type="AlphaFoldDB" id="W4H8U3"/>
<dbReference type="VEuPathDB" id="FungiDB:H257_00060"/>
<organism evidence="1">
    <name type="scientific">Aphanomyces astaci</name>
    <name type="common">Crayfish plague agent</name>
    <dbReference type="NCBI Taxonomy" id="112090"/>
    <lineage>
        <taxon>Eukaryota</taxon>
        <taxon>Sar</taxon>
        <taxon>Stramenopiles</taxon>
        <taxon>Oomycota</taxon>
        <taxon>Saprolegniomycetes</taxon>
        <taxon>Saprolegniales</taxon>
        <taxon>Verrucalvaceae</taxon>
        <taxon>Aphanomyces</taxon>
    </lineage>
</organism>
<dbReference type="EMBL" id="KI913114">
    <property type="protein sequence ID" value="ETV88465.1"/>
    <property type="molecule type" value="Genomic_DNA"/>
</dbReference>
<protein>
    <submittedName>
        <fullName evidence="1">Uncharacterized protein</fullName>
    </submittedName>
</protein>
<evidence type="ECO:0000313" key="1">
    <source>
        <dbReference type="EMBL" id="ETV88465.1"/>
    </source>
</evidence>
<proteinExistence type="predicted"/>
<name>W4H8U3_APHAT</name>
<dbReference type="GeneID" id="20802056"/>
<dbReference type="OrthoDB" id="19660at2759"/>
<dbReference type="RefSeq" id="XP_009820865.1">
    <property type="nucleotide sequence ID" value="XM_009822563.1"/>
</dbReference>
<accession>W4H8U3</accession>
<gene>
    <name evidence="1" type="ORF">H257_00060</name>
</gene>
<sequence length="1083" mass="119370">MTTSWASLQARLGSTVEYEQSDAASELFEFWFGLASDFAQTGSNIVLMQRHTRQALEIIFTTYSVQRIRDPSTDLYAVRELFRHAQAIFEILRTKPKFTPLLDPLLLDTVHDANVNALSLLLVTTGVQSLEVIAYGDNIHAGVRVDALSTLESILELWEFLAAGPWAHVYSPSPHASSSSVLTFQLAHLAQTISSVSTDSIVRDAALVLIQHIARFDKTYAPVIALSRVARDVLALSPLWSMGVLASSVAMEHLMTKVVATSIDHAASKALFCTAVMESLYEALMNHRSSREWTFDAKLFETNLTHLFHACLHTFKMHPNEGNRVVLPDAYLHAMESVLLNYPDCVGIVQFALDANEYGMFVMISRTSHVFAASVWTDLILPFARTQLALLPLQGVSGNQRDQEIVNLIREACRLYYLNIDRVPPPSLGRNIFITVTQAIRHGYIETERFTEILALILHRHYSMGHVQVYQWIPTLLLPEVAHNHKTRRALVEALLIALGLQNSAFGLENAIISAETSKAISDAFSVIVAKLRSGPADMLWQEICLNFGQFVLEHRPALSALLHSINLELDACAMRGVIGVDRLESLTELLYAMSTRIDSTDAFAVVQLSLQLIQLGAGPSTANMFEGTLVNAFNLMSEKDSLDLITTELALSICGPRARAALARYVPHMCLEDVDPTVRQAALRFILPHPDLIRTHSLAVIRSLYWIHHPMFKAEDASATLCVDQLALATEACPVLVVLAEVAPLYVKECVLKLLSAANISAVNDPLNEAKFISPHLDEVAIKVPRNALIRLVLSPAGIALLPLLVFLSAKWQQLVQEMVQSGFVVESTDIIGSSSQEATEFASLDRMVRSSRRGATPRSFQCTAQGRDTLAQLLGAEYADTAQTVPSRNQLHQLIVVEHDKGGFMKALRLANTMRAWYPDDYVQLGTHTLVLETLLPKVKDTHFPPLYSNGFTTATLDAFSMYYRIMHEVKLLFPVEAETVLHLSSLLDALCLAKLHEVVAVCGPDAARSWMDLHGFHSAAATAILTAASVTKPSVSTSTTSPLPMAALVQPSAPLWAETMLHVLDGDWPAVALDDITIVE</sequence>